<evidence type="ECO:0000313" key="3">
    <source>
        <dbReference type="Proteomes" id="UP001465668"/>
    </source>
</evidence>
<evidence type="ECO:0000259" key="1">
    <source>
        <dbReference type="Pfam" id="PF07632"/>
    </source>
</evidence>
<gene>
    <name evidence="2" type="ORF">SCAR479_11322</name>
</gene>
<dbReference type="InterPro" id="IPR011483">
    <property type="entry name" value="Sde182_NH-like"/>
</dbReference>
<name>A0ABR2XDY2_9PEZI</name>
<feature type="domain" description="Cellulose-binding Sde182 nucleoside hydrolase-like" evidence="1">
    <location>
        <begin position="1"/>
        <end position="55"/>
    </location>
</feature>
<accession>A0ABR2XDY2</accession>
<keyword evidence="3" id="KW-1185">Reference proteome</keyword>
<dbReference type="Proteomes" id="UP001465668">
    <property type="component" value="Unassembled WGS sequence"/>
</dbReference>
<evidence type="ECO:0000313" key="2">
    <source>
        <dbReference type="EMBL" id="KAK9772003.1"/>
    </source>
</evidence>
<dbReference type="Gene3D" id="3.90.245.10">
    <property type="entry name" value="Ribonucleoside hydrolase-like"/>
    <property type="match status" value="1"/>
</dbReference>
<sequence>MSDIFHEPDDSMSLVRYLLHSNEFDTRGICATTSGWLASETHPEEMQRIIRKCTRQSARVHYVSSPAYRSPANRSLSPPWEAPTLSLKPCYIWTKLCRPLMPANCDRVSGSTLYPTGTTQARVCYKYPDISYIVSIHAWNDYGLATWTGIGLKICTYIENQTVHNAWLDEEIRLRPLESQYPHTIYTMEATRLASYGWFRTDFSTAIEGDLE</sequence>
<proteinExistence type="predicted"/>
<feature type="domain" description="Cellulose-binding Sde182 nucleoside hydrolase-like" evidence="1">
    <location>
        <begin position="125"/>
        <end position="189"/>
    </location>
</feature>
<dbReference type="InterPro" id="IPR036452">
    <property type="entry name" value="Ribo_hydro-like"/>
</dbReference>
<comment type="caution">
    <text evidence="2">The sequence shown here is derived from an EMBL/GenBank/DDBJ whole genome shotgun (WGS) entry which is preliminary data.</text>
</comment>
<organism evidence="2 3">
    <name type="scientific">Seiridium cardinale</name>
    <dbReference type="NCBI Taxonomy" id="138064"/>
    <lineage>
        <taxon>Eukaryota</taxon>
        <taxon>Fungi</taxon>
        <taxon>Dikarya</taxon>
        <taxon>Ascomycota</taxon>
        <taxon>Pezizomycotina</taxon>
        <taxon>Sordariomycetes</taxon>
        <taxon>Xylariomycetidae</taxon>
        <taxon>Amphisphaeriales</taxon>
        <taxon>Sporocadaceae</taxon>
        <taxon>Seiridium</taxon>
    </lineage>
</organism>
<reference evidence="2 3" key="1">
    <citation type="submission" date="2024-02" db="EMBL/GenBank/DDBJ databases">
        <title>First draft genome assembly of two strains of Seiridium cardinale.</title>
        <authorList>
            <person name="Emiliani G."/>
            <person name="Scali E."/>
        </authorList>
    </citation>
    <scope>NUCLEOTIDE SEQUENCE [LARGE SCALE GENOMIC DNA]</scope>
    <source>
        <strain evidence="2 3">BM-138-000479</strain>
    </source>
</reference>
<dbReference type="Pfam" id="PF07632">
    <property type="entry name" value="Sde182_NH-like"/>
    <property type="match status" value="2"/>
</dbReference>
<dbReference type="EMBL" id="JARVKM010000067">
    <property type="protein sequence ID" value="KAK9772003.1"/>
    <property type="molecule type" value="Genomic_DNA"/>
</dbReference>
<protein>
    <recommendedName>
        <fullName evidence="1">Cellulose-binding Sde182 nucleoside hydrolase-like domain-containing protein</fullName>
    </recommendedName>
</protein>